<accession>A0A383BL37</accession>
<organism evidence="1">
    <name type="scientific">marine metagenome</name>
    <dbReference type="NCBI Taxonomy" id="408172"/>
    <lineage>
        <taxon>unclassified sequences</taxon>
        <taxon>metagenomes</taxon>
        <taxon>ecological metagenomes</taxon>
    </lineage>
</organism>
<dbReference type="AlphaFoldDB" id="A0A383BL37"/>
<gene>
    <name evidence="1" type="ORF">METZ01_LOCUS472972</name>
</gene>
<name>A0A383BL37_9ZZZZ</name>
<evidence type="ECO:0000313" key="1">
    <source>
        <dbReference type="EMBL" id="SVE20118.1"/>
    </source>
</evidence>
<sequence length="76" mass="8838">MSHPGNDEIIDNERDTRLELSKNMVFAVTEMGIEMVQEIAAETLKRKPGMQVKEFTKVLDQYLERQRELINNATDK</sequence>
<reference evidence="1" key="1">
    <citation type="submission" date="2018-05" db="EMBL/GenBank/DDBJ databases">
        <authorList>
            <person name="Lanie J.A."/>
            <person name="Ng W.-L."/>
            <person name="Kazmierczak K.M."/>
            <person name="Andrzejewski T.M."/>
            <person name="Davidsen T.M."/>
            <person name="Wayne K.J."/>
            <person name="Tettelin H."/>
            <person name="Glass J.I."/>
            <person name="Rusch D."/>
            <person name="Podicherti R."/>
            <person name="Tsui H.-C.T."/>
            <person name="Winkler M.E."/>
        </authorList>
    </citation>
    <scope>NUCLEOTIDE SEQUENCE</scope>
</reference>
<protein>
    <submittedName>
        <fullName evidence="1">Uncharacterized protein</fullName>
    </submittedName>
</protein>
<proteinExistence type="predicted"/>
<dbReference type="EMBL" id="UINC01200982">
    <property type="protein sequence ID" value="SVE20118.1"/>
    <property type="molecule type" value="Genomic_DNA"/>
</dbReference>